<gene>
    <name evidence="1" type="ORF">LCGC14_1353020</name>
</gene>
<organism evidence="1">
    <name type="scientific">marine sediment metagenome</name>
    <dbReference type="NCBI Taxonomy" id="412755"/>
    <lineage>
        <taxon>unclassified sequences</taxon>
        <taxon>metagenomes</taxon>
        <taxon>ecological metagenomes</taxon>
    </lineage>
</organism>
<reference evidence="1" key="1">
    <citation type="journal article" date="2015" name="Nature">
        <title>Complex archaea that bridge the gap between prokaryotes and eukaryotes.</title>
        <authorList>
            <person name="Spang A."/>
            <person name="Saw J.H."/>
            <person name="Jorgensen S.L."/>
            <person name="Zaremba-Niedzwiedzka K."/>
            <person name="Martijn J."/>
            <person name="Lind A.E."/>
            <person name="van Eijk R."/>
            <person name="Schleper C."/>
            <person name="Guy L."/>
            <person name="Ettema T.J."/>
        </authorList>
    </citation>
    <scope>NUCLEOTIDE SEQUENCE</scope>
</reference>
<proteinExistence type="predicted"/>
<name>A0A0F9KAX2_9ZZZZ</name>
<protein>
    <submittedName>
        <fullName evidence="1">Uncharacterized protein</fullName>
    </submittedName>
</protein>
<comment type="caution">
    <text evidence="1">The sequence shown here is derived from an EMBL/GenBank/DDBJ whole genome shotgun (WGS) entry which is preliminary data.</text>
</comment>
<dbReference type="EMBL" id="LAZR01008381">
    <property type="protein sequence ID" value="KKM79123.1"/>
    <property type="molecule type" value="Genomic_DNA"/>
</dbReference>
<accession>A0A0F9KAX2</accession>
<evidence type="ECO:0000313" key="1">
    <source>
        <dbReference type="EMBL" id="KKM79123.1"/>
    </source>
</evidence>
<dbReference type="AlphaFoldDB" id="A0A0F9KAX2"/>
<sequence>MTKPFPLRVTWADHAHVLVTAESSSDAYERVSSYFAARRPMVGMLRHVPVPNQDGSIGFVLNNFRTIF</sequence>